<sequence>MLISLRHYHVVQTALVDSYPRTGSCIVIARDLFDEMSERNLVSWTAMISGYMRAKPCVGPRHYQRTKPATALRQSVSKMRLERRRRCARRVVIAHVTDIADVAIVVVVIALRWGE</sequence>
<evidence type="ECO:0008006" key="4">
    <source>
        <dbReference type="Google" id="ProtNLM"/>
    </source>
</evidence>
<reference evidence="2 3" key="1">
    <citation type="journal article" date="2024" name="G3 (Bethesda)">
        <title>Genome assembly of Hibiscus sabdariffa L. provides insights into metabolisms of medicinal natural products.</title>
        <authorList>
            <person name="Kim T."/>
        </authorList>
    </citation>
    <scope>NUCLEOTIDE SEQUENCE [LARGE SCALE GENOMIC DNA]</scope>
    <source>
        <strain evidence="2">TK-2024</strain>
        <tissue evidence="2">Old leaves</tissue>
    </source>
</reference>
<keyword evidence="1" id="KW-0812">Transmembrane</keyword>
<keyword evidence="1" id="KW-0472">Membrane</keyword>
<gene>
    <name evidence="2" type="ORF">V6N11_052514</name>
</gene>
<dbReference type="Proteomes" id="UP001396334">
    <property type="component" value="Unassembled WGS sequence"/>
</dbReference>
<accession>A0ABR2UAK1</accession>
<dbReference type="InterPro" id="IPR011990">
    <property type="entry name" value="TPR-like_helical_dom_sf"/>
</dbReference>
<evidence type="ECO:0000313" key="2">
    <source>
        <dbReference type="EMBL" id="KAK9046629.1"/>
    </source>
</evidence>
<name>A0ABR2UAK1_9ROSI</name>
<keyword evidence="3" id="KW-1185">Reference proteome</keyword>
<organism evidence="2 3">
    <name type="scientific">Hibiscus sabdariffa</name>
    <name type="common">roselle</name>
    <dbReference type="NCBI Taxonomy" id="183260"/>
    <lineage>
        <taxon>Eukaryota</taxon>
        <taxon>Viridiplantae</taxon>
        <taxon>Streptophyta</taxon>
        <taxon>Embryophyta</taxon>
        <taxon>Tracheophyta</taxon>
        <taxon>Spermatophyta</taxon>
        <taxon>Magnoliopsida</taxon>
        <taxon>eudicotyledons</taxon>
        <taxon>Gunneridae</taxon>
        <taxon>Pentapetalae</taxon>
        <taxon>rosids</taxon>
        <taxon>malvids</taxon>
        <taxon>Malvales</taxon>
        <taxon>Malvaceae</taxon>
        <taxon>Malvoideae</taxon>
        <taxon>Hibiscus</taxon>
    </lineage>
</organism>
<evidence type="ECO:0000256" key="1">
    <source>
        <dbReference type="SAM" id="Phobius"/>
    </source>
</evidence>
<dbReference type="Gene3D" id="1.25.40.10">
    <property type="entry name" value="Tetratricopeptide repeat domain"/>
    <property type="match status" value="1"/>
</dbReference>
<dbReference type="EMBL" id="JBBPBN010000001">
    <property type="protein sequence ID" value="KAK9046629.1"/>
    <property type="molecule type" value="Genomic_DNA"/>
</dbReference>
<proteinExistence type="predicted"/>
<dbReference type="InterPro" id="IPR046960">
    <property type="entry name" value="PPR_At4g14850-like_plant"/>
</dbReference>
<comment type="caution">
    <text evidence="2">The sequence shown here is derived from an EMBL/GenBank/DDBJ whole genome shotgun (WGS) entry which is preliminary data.</text>
</comment>
<dbReference type="PANTHER" id="PTHR47926">
    <property type="entry name" value="PENTATRICOPEPTIDE REPEAT-CONTAINING PROTEIN"/>
    <property type="match status" value="1"/>
</dbReference>
<evidence type="ECO:0000313" key="3">
    <source>
        <dbReference type="Proteomes" id="UP001396334"/>
    </source>
</evidence>
<protein>
    <recommendedName>
        <fullName evidence="4">Pentatricopeptide repeat-containing protein</fullName>
    </recommendedName>
</protein>
<keyword evidence="1" id="KW-1133">Transmembrane helix</keyword>
<feature type="transmembrane region" description="Helical" evidence="1">
    <location>
        <begin position="91"/>
        <end position="113"/>
    </location>
</feature>